<dbReference type="EMBL" id="FR904377">
    <property type="protein sequence ID" value="CDQ61342.1"/>
    <property type="molecule type" value="Genomic_DNA"/>
</dbReference>
<reference evidence="1" key="2">
    <citation type="submission" date="2014-03" db="EMBL/GenBank/DDBJ databases">
        <authorList>
            <person name="Genoscope - CEA"/>
        </authorList>
    </citation>
    <scope>NUCLEOTIDE SEQUENCE</scope>
</reference>
<dbReference type="GO" id="GO:0005658">
    <property type="term" value="C:alpha DNA polymerase:primase complex"/>
    <property type="evidence" value="ECO:0007669"/>
    <property type="project" value="TreeGrafter"/>
</dbReference>
<protein>
    <submittedName>
        <fullName evidence="1">Uncharacterized protein</fullName>
    </submittedName>
</protein>
<dbReference type="PaxDb" id="8022-A0A060W2K9"/>
<reference evidence="1" key="1">
    <citation type="journal article" date="2014" name="Nat. Commun.">
        <title>The rainbow trout genome provides novel insights into evolution after whole-genome duplication in vertebrates.</title>
        <authorList>
            <person name="Berthelot C."/>
            <person name="Brunet F."/>
            <person name="Chalopin D."/>
            <person name="Juanchich A."/>
            <person name="Bernard M."/>
            <person name="Noel B."/>
            <person name="Bento P."/>
            <person name="Da Silva C."/>
            <person name="Labadie K."/>
            <person name="Alberti A."/>
            <person name="Aury J.M."/>
            <person name="Louis A."/>
            <person name="Dehais P."/>
            <person name="Bardou P."/>
            <person name="Montfort J."/>
            <person name="Klopp C."/>
            <person name="Cabau C."/>
            <person name="Gaspin C."/>
            <person name="Thorgaard G.H."/>
            <person name="Boussaha M."/>
            <person name="Quillet E."/>
            <person name="Guyomard R."/>
            <person name="Galiana D."/>
            <person name="Bobe J."/>
            <person name="Volff J.N."/>
            <person name="Genet C."/>
            <person name="Wincker P."/>
            <person name="Jaillon O."/>
            <person name="Roest Crollius H."/>
            <person name="Guiguen Y."/>
        </authorList>
    </citation>
    <scope>NUCLEOTIDE SEQUENCE [LARGE SCALE GENOMIC DNA]</scope>
</reference>
<dbReference type="Proteomes" id="UP000193380">
    <property type="component" value="Unassembled WGS sequence"/>
</dbReference>
<name>A0A060W2K9_ONCMY</name>
<sequence>MNYLGLIINIFVSVAKTGNDRNAFTSFSRAEIRTLCGNWRESRQIDRNKASSLGKLSEARYRCLASSSRTMQFYSRRKKLIGNSQTEQLYGHCLQFYGQPPIENISLSEFETFAVDRLKLLKTVENLGVSYVKTSELYTKKLDAEFSNLNFPYKIEAVSTKL</sequence>
<proteinExistence type="predicted"/>
<dbReference type="STRING" id="8022.A0A060W2K9"/>
<dbReference type="PANTHER" id="PTHR10537">
    <property type="entry name" value="DNA PRIMASE LARGE SUBUNIT"/>
    <property type="match status" value="1"/>
</dbReference>
<dbReference type="GO" id="GO:0006270">
    <property type="term" value="P:DNA replication initiation"/>
    <property type="evidence" value="ECO:0007669"/>
    <property type="project" value="TreeGrafter"/>
</dbReference>
<dbReference type="GO" id="GO:0051539">
    <property type="term" value="F:4 iron, 4 sulfur cluster binding"/>
    <property type="evidence" value="ECO:0007669"/>
    <property type="project" value="UniProtKB-KW"/>
</dbReference>
<accession>A0A060W2K9</accession>
<evidence type="ECO:0000313" key="2">
    <source>
        <dbReference type="Proteomes" id="UP000193380"/>
    </source>
</evidence>
<dbReference type="AlphaFoldDB" id="A0A060W2K9"/>
<dbReference type="Gene3D" id="1.20.930.80">
    <property type="match status" value="1"/>
</dbReference>
<gene>
    <name evidence="1" type="ORF">GSONMT00065059001</name>
</gene>
<dbReference type="GO" id="GO:0006269">
    <property type="term" value="P:DNA replication, synthesis of primer"/>
    <property type="evidence" value="ECO:0007669"/>
    <property type="project" value="UniProtKB-KW"/>
</dbReference>
<dbReference type="GO" id="GO:0046872">
    <property type="term" value="F:metal ion binding"/>
    <property type="evidence" value="ECO:0007669"/>
    <property type="project" value="UniProtKB-KW"/>
</dbReference>
<dbReference type="PANTHER" id="PTHR10537:SF3">
    <property type="entry name" value="DNA PRIMASE LARGE SUBUNIT"/>
    <property type="match status" value="1"/>
</dbReference>
<dbReference type="Pfam" id="PF26466">
    <property type="entry name" value="DNA_primase_lrg_N"/>
    <property type="match status" value="1"/>
</dbReference>
<evidence type="ECO:0000313" key="1">
    <source>
        <dbReference type="EMBL" id="CDQ61342.1"/>
    </source>
</evidence>
<dbReference type="InterPro" id="IPR007238">
    <property type="entry name" value="DNA_primase_lsu_euk/arc"/>
</dbReference>
<organism evidence="1 2">
    <name type="scientific">Oncorhynchus mykiss</name>
    <name type="common">Rainbow trout</name>
    <name type="synonym">Salmo gairdneri</name>
    <dbReference type="NCBI Taxonomy" id="8022"/>
    <lineage>
        <taxon>Eukaryota</taxon>
        <taxon>Metazoa</taxon>
        <taxon>Chordata</taxon>
        <taxon>Craniata</taxon>
        <taxon>Vertebrata</taxon>
        <taxon>Euteleostomi</taxon>
        <taxon>Actinopterygii</taxon>
        <taxon>Neopterygii</taxon>
        <taxon>Teleostei</taxon>
        <taxon>Protacanthopterygii</taxon>
        <taxon>Salmoniformes</taxon>
        <taxon>Salmonidae</taxon>
        <taxon>Salmoninae</taxon>
        <taxon>Oncorhynchus</taxon>
    </lineage>
</organism>